<dbReference type="KEGG" id="lamb:KBB96_08550"/>
<evidence type="ECO:0000256" key="1">
    <source>
        <dbReference type="SAM" id="SignalP"/>
    </source>
</evidence>
<feature type="chain" id="PRO_5038099620" description="DUF2845 domain-containing protein" evidence="1">
    <location>
        <begin position="21"/>
        <end position="119"/>
    </location>
</feature>
<proteinExistence type="predicted"/>
<dbReference type="EMBL" id="CP073100">
    <property type="protein sequence ID" value="QUE52928.1"/>
    <property type="molecule type" value="Genomic_DNA"/>
</dbReference>
<organism evidence="2 3">
    <name type="scientific">Luteolibacter ambystomatis</name>
    <dbReference type="NCBI Taxonomy" id="2824561"/>
    <lineage>
        <taxon>Bacteria</taxon>
        <taxon>Pseudomonadati</taxon>
        <taxon>Verrucomicrobiota</taxon>
        <taxon>Verrucomicrobiia</taxon>
        <taxon>Verrucomicrobiales</taxon>
        <taxon>Verrucomicrobiaceae</taxon>
        <taxon>Luteolibacter</taxon>
    </lineage>
</organism>
<gene>
    <name evidence="2" type="ORF">KBB96_08550</name>
</gene>
<accession>A0A975PGP2</accession>
<reference evidence="2" key="1">
    <citation type="submission" date="2021-04" db="EMBL/GenBank/DDBJ databases">
        <title>Luteolibacter sp. 32A isolated from the skin of an Anderson's salamander (Ambystoma andersonii).</title>
        <authorList>
            <person name="Spergser J."/>
            <person name="Busse H.-J."/>
        </authorList>
    </citation>
    <scope>NUCLEOTIDE SEQUENCE</scope>
    <source>
        <strain evidence="2">32A</strain>
    </source>
</reference>
<sequence>MKTPASILLATLALFTASCAPTAPRGPLPPGVVSHGSLTNRKLMADASIGAVAALAVKGYRVDPHRTSMTAYVVSMPQGSPGSRQWTERWVYDVSGRQVPITIYFRESGMGAADYTIRP</sequence>
<dbReference type="PROSITE" id="PS51257">
    <property type="entry name" value="PROKAR_LIPOPROTEIN"/>
    <property type="match status" value="1"/>
</dbReference>
<dbReference type="RefSeq" id="WP_211634272.1">
    <property type="nucleotide sequence ID" value="NZ_CP073100.1"/>
</dbReference>
<evidence type="ECO:0008006" key="4">
    <source>
        <dbReference type="Google" id="ProtNLM"/>
    </source>
</evidence>
<evidence type="ECO:0000313" key="2">
    <source>
        <dbReference type="EMBL" id="QUE52928.1"/>
    </source>
</evidence>
<keyword evidence="3" id="KW-1185">Reference proteome</keyword>
<dbReference type="AlphaFoldDB" id="A0A975PGP2"/>
<evidence type="ECO:0000313" key="3">
    <source>
        <dbReference type="Proteomes" id="UP000676169"/>
    </source>
</evidence>
<dbReference type="Proteomes" id="UP000676169">
    <property type="component" value="Chromosome"/>
</dbReference>
<protein>
    <recommendedName>
        <fullName evidence="4">DUF2845 domain-containing protein</fullName>
    </recommendedName>
</protein>
<name>A0A975PGP2_9BACT</name>
<feature type="signal peptide" evidence="1">
    <location>
        <begin position="1"/>
        <end position="20"/>
    </location>
</feature>
<keyword evidence="1" id="KW-0732">Signal</keyword>